<evidence type="ECO:0000313" key="3">
    <source>
        <dbReference type="Proteomes" id="UP000640489"/>
    </source>
</evidence>
<evidence type="ECO:0000313" key="2">
    <source>
        <dbReference type="EMBL" id="MBF4766048.1"/>
    </source>
</evidence>
<keyword evidence="1" id="KW-1133">Transmembrane helix</keyword>
<keyword evidence="1" id="KW-0812">Transmembrane</keyword>
<keyword evidence="1" id="KW-0472">Membrane</keyword>
<dbReference type="AlphaFoldDB" id="A0A930YGL2"/>
<keyword evidence="3" id="KW-1185">Reference proteome</keyword>
<dbReference type="EMBL" id="JADKPN010000022">
    <property type="protein sequence ID" value="MBF4766048.1"/>
    <property type="molecule type" value="Genomic_DNA"/>
</dbReference>
<feature type="transmembrane region" description="Helical" evidence="1">
    <location>
        <begin position="17"/>
        <end position="37"/>
    </location>
</feature>
<protein>
    <submittedName>
        <fullName evidence="2">Uncharacterized protein</fullName>
    </submittedName>
</protein>
<accession>A0A930YGL2</accession>
<evidence type="ECO:0000256" key="1">
    <source>
        <dbReference type="SAM" id="Phobius"/>
    </source>
</evidence>
<dbReference type="Proteomes" id="UP000640489">
    <property type="component" value="Unassembled WGS sequence"/>
</dbReference>
<gene>
    <name evidence="2" type="ORF">ISU07_23170</name>
</gene>
<dbReference type="RefSeq" id="WP_194709233.1">
    <property type="nucleotide sequence ID" value="NZ_JADKPN010000022.1"/>
</dbReference>
<name>A0A930YGL2_9ACTN</name>
<comment type="caution">
    <text evidence="2">The sequence shown here is derived from an EMBL/GenBank/DDBJ whole genome shotgun (WGS) entry which is preliminary data.</text>
</comment>
<organism evidence="2 3">
    <name type="scientific">Nocardioides islandensis</name>
    <dbReference type="NCBI Taxonomy" id="433663"/>
    <lineage>
        <taxon>Bacteria</taxon>
        <taxon>Bacillati</taxon>
        <taxon>Actinomycetota</taxon>
        <taxon>Actinomycetes</taxon>
        <taxon>Propionibacteriales</taxon>
        <taxon>Nocardioidaceae</taxon>
        <taxon>Nocardioides</taxon>
    </lineage>
</organism>
<reference evidence="2" key="1">
    <citation type="submission" date="2020-11" db="EMBL/GenBank/DDBJ databases">
        <title>Nocardioides sp. nov., isolated from Soil of Cynanchum wilfordii Hemsley rhizosphere.</title>
        <authorList>
            <person name="Lee J.-S."/>
            <person name="Suh M.K."/>
            <person name="Kim J.-S."/>
        </authorList>
    </citation>
    <scope>NUCLEOTIDE SEQUENCE</scope>
    <source>
        <strain evidence="2">KCTC 19275</strain>
    </source>
</reference>
<sequence length="159" mass="16894">MTTSPREPLRSRTWNRVVWPTLAGLVGAVGLLGATAIGTWASWLSASLTLSLFVGVLTWSLVPGSVATTLRVAVATPLVVAVVVGWLVLSPTIGLLVSLATALSAPPVVDAVGGWRRSRVGRAARSGTGRMVIDRELVDRRFADIVQRQLQDLDEKLDS</sequence>
<proteinExistence type="predicted"/>